<evidence type="ECO:0000256" key="11">
    <source>
        <dbReference type="ARBA" id="ARBA00022833"/>
    </source>
</evidence>
<dbReference type="FunFam" id="2.60.120.430:FF:000001">
    <property type="entry name" value="Receptor-like protein kinase FERONIA"/>
    <property type="match status" value="1"/>
</dbReference>
<dbReference type="FunFam" id="2.30.30.490:FF:000019">
    <property type="entry name" value="Chromatin remodeling protein EBS"/>
    <property type="match status" value="1"/>
</dbReference>
<evidence type="ECO:0000256" key="4">
    <source>
        <dbReference type="ARBA" id="ARBA00022679"/>
    </source>
</evidence>
<feature type="region of interest" description="Disordered" evidence="23">
    <location>
        <begin position="758"/>
        <end position="804"/>
    </location>
</feature>
<keyword evidence="14 24" id="KW-1133">Transmembrane helix</keyword>
<name>A0A8S2ARG2_ARAAE</name>
<dbReference type="InterPro" id="IPR001965">
    <property type="entry name" value="Znf_PHD"/>
</dbReference>
<dbReference type="PROSITE" id="PS01359">
    <property type="entry name" value="ZF_PHD_1"/>
    <property type="match status" value="1"/>
</dbReference>
<reference evidence="27" key="1">
    <citation type="submission" date="2021-01" db="EMBL/GenBank/DDBJ databases">
        <authorList>
            <person name="Bezrukov I."/>
        </authorList>
    </citation>
    <scope>NUCLEOTIDE SEQUENCE</scope>
</reference>
<dbReference type="Pfam" id="PF00628">
    <property type="entry name" value="PHD"/>
    <property type="match status" value="1"/>
</dbReference>
<evidence type="ECO:0000256" key="6">
    <source>
        <dbReference type="ARBA" id="ARBA00022723"/>
    </source>
</evidence>
<dbReference type="GO" id="GO:0004674">
    <property type="term" value="F:protein serine/threonine kinase activity"/>
    <property type="evidence" value="ECO:0007669"/>
    <property type="project" value="UniProtKB-KW"/>
</dbReference>
<evidence type="ECO:0000256" key="24">
    <source>
        <dbReference type="SAM" id="Phobius"/>
    </source>
</evidence>
<dbReference type="Pfam" id="PF12819">
    <property type="entry name" value="Malectin_like"/>
    <property type="match status" value="1"/>
</dbReference>
<evidence type="ECO:0000256" key="20">
    <source>
        <dbReference type="ARBA" id="ARBA00023242"/>
    </source>
</evidence>
<dbReference type="PANTHER" id="PTHR34590">
    <property type="entry name" value="OS03G0124300 PROTEIN-RELATED"/>
    <property type="match status" value="1"/>
</dbReference>
<evidence type="ECO:0000256" key="17">
    <source>
        <dbReference type="ARBA" id="ARBA00023136"/>
    </source>
</evidence>
<dbReference type="PROSITE" id="PS50016">
    <property type="entry name" value="ZF_PHD_2"/>
    <property type="match status" value="1"/>
</dbReference>
<dbReference type="SMART" id="SM00439">
    <property type="entry name" value="BAH"/>
    <property type="match status" value="1"/>
</dbReference>
<dbReference type="EMBL" id="LR999457">
    <property type="protein sequence ID" value="CAE6151354.1"/>
    <property type="molecule type" value="Genomic_DNA"/>
</dbReference>
<keyword evidence="20" id="KW-0539">Nucleus</keyword>
<dbReference type="GO" id="GO:0009908">
    <property type="term" value="P:flower development"/>
    <property type="evidence" value="ECO:0007669"/>
    <property type="project" value="UniProtKB-KW"/>
</dbReference>
<evidence type="ECO:0000256" key="9">
    <source>
        <dbReference type="ARBA" id="ARBA00022771"/>
    </source>
</evidence>
<keyword evidence="9 22" id="KW-0863">Zinc-finger</keyword>
<keyword evidence="16" id="KW-0287">Flowering</keyword>
<keyword evidence="15" id="KW-0805">Transcription regulation</keyword>
<dbReference type="InterPro" id="IPR019786">
    <property type="entry name" value="Zinc_finger_PHD-type_CS"/>
</dbReference>
<evidence type="ECO:0000256" key="15">
    <source>
        <dbReference type="ARBA" id="ARBA00023015"/>
    </source>
</evidence>
<dbReference type="InterPro" id="IPR011009">
    <property type="entry name" value="Kinase-like_dom_sf"/>
</dbReference>
<evidence type="ECO:0000256" key="12">
    <source>
        <dbReference type="ARBA" id="ARBA00022840"/>
    </source>
</evidence>
<evidence type="ECO:0000256" key="16">
    <source>
        <dbReference type="ARBA" id="ARBA00023089"/>
    </source>
</evidence>
<evidence type="ECO:0000256" key="18">
    <source>
        <dbReference type="ARBA" id="ARBA00023163"/>
    </source>
</evidence>
<dbReference type="GO" id="GO:0016020">
    <property type="term" value="C:membrane"/>
    <property type="evidence" value="ECO:0007669"/>
    <property type="project" value="UniProtKB-SubCell"/>
</dbReference>
<gene>
    <name evidence="27" type="ORF">AARE701A_LOCUS17318</name>
</gene>
<dbReference type="Gene3D" id="1.10.510.10">
    <property type="entry name" value="Transferase(Phosphotransferase) domain 1"/>
    <property type="match status" value="2"/>
</dbReference>
<feature type="compositionally biased region" description="Polar residues" evidence="23">
    <location>
        <begin position="984"/>
        <end position="994"/>
    </location>
</feature>
<feature type="compositionally biased region" description="Basic and acidic residues" evidence="23">
    <location>
        <begin position="995"/>
        <end position="1011"/>
    </location>
</feature>
<dbReference type="GO" id="GO:0005634">
    <property type="term" value="C:nucleus"/>
    <property type="evidence" value="ECO:0007669"/>
    <property type="project" value="UniProtKB-SubCell"/>
</dbReference>
<evidence type="ECO:0000256" key="13">
    <source>
        <dbReference type="ARBA" id="ARBA00022853"/>
    </source>
</evidence>
<dbReference type="InterPro" id="IPR013083">
    <property type="entry name" value="Znf_RING/FYVE/PHD"/>
</dbReference>
<keyword evidence="8" id="KW-0547">Nucleotide-binding</keyword>
<dbReference type="InterPro" id="IPR019787">
    <property type="entry name" value="Znf_PHD-finger"/>
</dbReference>
<evidence type="ECO:0000256" key="3">
    <source>
        <dbReference type="ARBA" id="ARBA00022527"/>
    </source>
</evidence>
<evidence type="ECO:0000256" key="19">
    <source>
        <dbReference type="ARBA" id="ARBA00023180"/>
    </source>
</evidence>
<keyword evidence="12" id="KW-0067">ATP-binding</keyword>
<dbReference type="SUPFAM" id="SSF56112">
    <property type="entry name" value="Protein kinase-like (PK-like)"/>
    <property type="match status" value="1"/>
</dbReference>
<feature type="region of interest" description="Disordered" evidence="23">
    <location>
        <begin position="984"/>
        <end position="1021"/>
    </location>
</feature>
<organism evidence="27 28">
    <name type="scientific">Arabidopsis arenosa</name>
    <name type="common">Sand rock-cress</name>
    <name type="synonym">Cardaminopsis arenosa</name>
    <dbReference type="NCBI Taxonomy" id="38785"/>
    <lineage>
        <taxon>Eukaryota</taxon>
        <taxon>Viridiplantae</taxon>
        <taxon>Streptophyta</taxon>
        <taxon>Embryophyta</taxon>
        <taxon>Tracheophyta</taxon>
        <taxon>Spermatophyta</taxon>
        <taxon>Magnoliopsida</taxon>
        <taxon>eudicotyledons</taxon>
        <taxon>Gunneridae</taxon>
        <taxon>Pentapetalae</taxon>
        <taxon>rosids</taxon>
        <taxon>malvids</taxon>
        <taxon>Brassicales</taxon>
        <taxon>Brassicaceae</taxon>
        <taxon>Camelineae</taxon>
        <taxon>Arabidopsis</taxon>
    </lineage>
</organism>
<evidence type="ECO:0000256" key="5">
    <source>
        <dbReference type="ARBA" id="ARBA00022692"/>
    </source>
</evidence>
<keyword evidence="10" id="KW-0418">Kinase</keyword>
<dbReference type="FunFam" id="2.60.120.430:FF:000005">
    <property type="entry name" value="Putative receptor-like protein kinase"/>
    <property type="match status" value="1"/>
</dbReference>
<dbReference type="InterPro" id="IPR045272">
    <property type="entry name" value="ANXUR1/2-like"/>
</dbReference>
<evidence type="ECO:0000256" key="23">
    <source>
        <dbReference type="SAM" id="MobiDB-lite"/>
    </source>
</evidence>
<dbReference type="Proteomes" id="UP000682877">
    <property type="component" value="Chromosome 7"/>
</dbReference>
<keyword evidence="4" id="KW-0808">Transferase</keyword>
<evidence type="ECO:0000256" key="10">
    <source>
        <dbReference type="ARBA" id="ARBA00022777"/>
    </source>
</evidence>
<dbReference type="PANTHER" id="PTHR34590:SF6">
    <property type="entry name" value="RECEPTOR-LIKE KINASE"/>
    <property type="match status" value="1"/>
</dbReference>
<evidence type="ECO:0000256" key="8">
    <source>
        <dbReference type="ARBA" id="ARBA00022741"/>
    </source>
</evidence>
<keyword evidence="3" id="KW-0723">Serine/threonine-protein kinase</keyword>
<dbReference type="Gene3D" id="2.30.30.490">
    <property type="match status" value="1"/>
</dbReference>
<comment type="similarity">
    <text evidence="21">Belongs to the SHL1/EBS protein family.</text>
</comment>
<evidence type="ECO:0000256" key="2">
    <source>
        <dbReference type="ARBA" id="ARBA00004479"/>
    </source>
</evidence>
<evidence type="ECO:0000256" key="7">
    <source>
        <dbReference type="ARBA" id="ARBA00022729"/>
    </source>
</evidence>
<evidence type="ECO:0000313" key="27">
    <source>
        <dbReference type="EMBL" id="CAE6151354.1"/>
    </source>
</evidence>
<keyword evidence="18" id="KW-0804">Transcription</keyword>
<dbReference type="GO" id="GO:0004714">
    <property type="term" value="F:transmembrane receptor protein tyrosine kinase activity"/>
    <property type="evidence" value="ECO:0007669"/>
    <property type="project" value="InterPro"/>
</dbReference>
<evidence type="ECO:0000259" key="26">
    <source>
        <dbReference type="PROSITE" id="PS51038"/>
    </source>
</evidence>
<dbReference type="GO" id="GO:0005524">
    <property type="term" value="F:ATP binding"/>
    <property type="evidence" value="ECO:0007669"/>
    <property type="project" value="UniProtKB-KW"/>
</dbReference>
<dbReference type="SUPFAM" id="SSF57903">
    <property type="entry name" value="FYVE/PHD zinc finger"/>
    <property type="match status" value="1"/>
</dbReference>
<dbReference type="GO" id="GO:2000028">
    <property type="term" value="P:regulation of photoperiodism, flowering"/>
    <property type="evidence" value="ECO:0007669"/>
    <property type="project" value="UniProtKB-ARBA"/>
</dbReference>
<dbReference type="InterPro" id="IPR043151">
    <property type="entry name" value="BAH_sf"/>
</dbReference>
<dbReference type="InterPro" id="IPR011011">
    <property type="entry name" value="Znf_FYVE_PHD"/>
</dbReference>
<feature type="transmembrane region" description="Helical" evidence="24">
    <location>
        <begin position="441"/>
        <end position="464"/>
    </location>
</feature>
<dbReference type="GO" id="GO:0008270">
    <property type="term" value="F:zinc ion binding"/>
    <property type="evidence" value="ECO:0007669"/>
    <property type="project" value="UniProtKB-KW"/>
</dbReference>
<accession>A0A8S2ARG2</accession>
<feature type="domain" description="BAH" evidence="26">
    <location>
        <begin position="814"/>
        <end position="930"/>
    </location>
</feature>
<dbReference type="GO" id="GO:0000976">
    <property type="term" value="F:transcription cis-regulatory region binding"/>
    <property type="evidence" value="ECO:0007669"/>
    <property type="project" value="UniProtKB-ARBA"/>
</dbReference>
<feature type="domain" description="PHD-type" evidence="25">
    <location>
        <begin position="932"/>
        <end position="983"/>
    </location>
</feature>
<dbReference type="InterPro" id="IPR001025">
    <property type="entry name" value="BAH_dom"/>
</dbReference>
<sequence length="1021" mass="112932">MEIRKKPNIFTVLVIYFSPKPSMALLLAILLFLSGPSASAVAAAAVGPATGFKPADDILIDCGSKSSSKTPDGRVFKSDQETIQYIEAKEDIQVSAPPSDKVASPIYLTARIFREEATYKFHLTRPGWHWVRLHFLAFPNDKFDLQQATFSVLTEKYVLLHNFKISNNNNDSQAVVQKEYLVNMTDAQFALRFRPMKSSAAFINAIEVVSAPDELISDSGTALFPVNGLSGLSDYAYQSVYRVNVGGPLIMPQNDTLGRTWIPDKEFLKDENLAKDVKTTPSAIKYPPEVTPLIAPQTVYATAVEMANSLTIDPNFNVSWNFPSNPSFNYLIRLHFCDIVSKSLNDLYFNVYINGKTAISGLDLSTVAGNLAAPYYKDIVVNATLMGPELQVQIGPMGEDTGTKNAILNGVEVLKMSNSVNSLDGEFGVDGRTTGMGKHGMVATAGFVMMFGAFIGLGAMVYKWKKRPQDWQKRNSFSSWLLPIHAGDSTFMTSKGGSQKSNFYNSTLGLGRYFSLSELQEATKNFEASQIIGVGGFGNVYIGTLDDGTKVAVKREALCARPAINPQLPREQVNLAEWAMQWKRKGLLEKIIDPHLAGTINPESMKKFAEAAEKCLEDYGVDRPTMGDVLWNLEYALQLQEAFTQGKAEETENAKPGVVTPGSVPVSAPSPITPSATTNAAATVPVPSKMEENNGTAEGQAVDEHSGTAMFTHGLAFDMGELRNNLPKKRGLSRYYSGKARSFICISDVKCLEDLKKPTQTFDDDDDDEAYKKRKKKNKQSSSSSFSAAINSNMPKQKAPRKQLKSYKLKHINKTIQDGDAVLMRSSEPGKPSYVARVEAIETDARGSHAKVRVRWYYRPEESIGGRRQFHGAKEVFLSDHFDFQSADTIEGKCKVHSFSSYTKLDSVGNDDFFCRFEYNSATGAFDPDRVAVFCKCEMPYNPDDLMVQCEECSEWFHPSCIGTTIEEAKKLDNFYCEECSPQQQNLHNSNSTSKNRDAKVNGKRSLEVTKPKNKHSKRPG</sequence>
<keyword evidence="7" id="KW-0732">Signal</keyword>
<feature type="region of interest" description="Disordered" evidence="23">
    <location>
        <begin position="647"/>
        <end position="705"/>
    </location>
</feature>
<dbReference type="SMART" id="SM00249">
    <property type="entry name" value="PHD"/>
    <property type="match status" value="1"/>
</dbReference>
<evidence type="ECO:0000256" key="21">
    <source>
        <dbReference type="ARBA" id="ARBA00060739"/>
    </source>
</evidence>
<keyword evidence="17 24" id="KW-0472">Membrane</keyword>
<dbReference type="AlphaFoldDB" id="A0A8S2ARG2"/>
<dbReference type="GO" id="GO:0003682">
    <property type="term" value="F:chromatin binding"/>
    <property type="evidence" value="ECO:0007669"/>
    <property type="project" value="InterPro"/>
</dbReference>
<dbReference type="PROSITE" id="PS51038">
    <property type="entry name" value="BAH"/>
    <property type="match status" value="1"/>
</dbReference>
<keyword evidence="5 24" id="KW-0812">Transmembrane</keyword>
<keyword evidence="11" id="KW-0862">Zinc</keyword>
<evidence type="ECO:0000256" key="1">
    <source>
        <dbReference type="ARBA" id="ARBA00004123"/>
    </source>
</evidence>
<dbReference type="InterPro" id="IPR024788">
    <property type="entry name" value="Malectin-like_Carb-bd_dom"/>
</dbReference>
<evidence type="ECO:0000259" key="25">
    <source>
        <dbReference type="PROSITE" id="PS50016"/>
    </source>
</evidence>
<dbReference type="FunFam" id="3.30.40.10:FF:000561">
    <property type="entry name" value="Bromo-adjacent homology (BAH) domain-containing protein"/>
    <property type="match status" value="1"/>
</dbReference>
<dbReference type="Gene3D" id="3.30.40.10">
    <property type="entry name" value="Zinc/RING finger domain, C3HC4 (zinc finger)"/>
    <property type="match status" value="1"/>
</dbReference>
<keyword evidence="28" id="KW-1185">Reference proteome</keyword>
<protein>
    <submittedName>
        <fullName evidence="27">Uncharacterized protein</fullName>
    </submittedName>
</protein>
<dbReference type="Pfam" id="PF01426">
    <property type="entry name" value="BAH"/>
    <property type="match status" value="1"/>
</dbReference>
<dbReference type="GO" id="GO:0045814">
    <property type="term" value="P:negative regulation of gene expression, epigenetic"/>
    <property type="evidence" value="ECO:0007669"/>
    <property type="project" value="UniProtKB-ARBA"/>
</dbReference>
<comment type="subcellular location">
    <subcellularLocation>
        <location evidence="2">Membrane</location>
        <topology evidence="2">Single-pass type I membrane protein</topology>
    </subcellularLocation>
    <subcellularLocation>
        <location evidence="1">Nucleus</location>
    </subcellularLocation>
</comment>
<dbReference type="GO" id="GO:0140002">
    <property type="term" value="F:histone H3K4me3 reader activity"/>
    <property type="evidence" value="ECO:0007669"/>
    <property type="project" value="UniProtKB-ARBA"/>
</dbReference>
<keyword evidence="6" id="KW-0479">Metal-binding</keyword>
<evidence type="ECO:0000256" key="22">
    <source>
        <dbReference type="PROSITE-ProRule" id="PRU00146"/>
    </source>
</evidence>
<feature type="compositionally biased region" description="Low complexity" evidence="23">
    <location>
        <begin position="656"/>
        <end position="688"/>
    </location>
</feature>
<evidence type="ECO:0000313" key="28">
    <source>
        <dbReference type="Proteomes" id="UP000682877"/>
    </source>
</evidence>
<keyword evidence="13" id="KW-0156">Chromatin regulator</keyword>
<keyword evidence="19" id="KW-0325">Glycoprotein</keyword>
<evidence type="ECO:0000256" key="14">
    <source>
        <dbReference type="ARBA" id="ARBA00022989"/>
    </source>
</evidence>
<feature type="compositionally biased region" description="Basic residues" evidence="23">
    <location>
        <begin position="1012"/>
        <end position="1021"/>
    </location>
</feature>
<dbReference type="Gene3D" id="2.60.120.430">
    <property type="entry name" value="Galactose-binding lectin"/>
    <property type="match status" value="2"/>
</dbReference>
<proteinExistence type="inferred from homology"/>